<accession>A0A1C3MW95</accession>
<dbReference type="InterPro" id="IPR015943">
    <property type="entry name" value="WD40/YVTN_repeat-like_dom_sf"/>
</dbReference>
<sequence length="285" mass="31185">MTLRINIATRFSVWFARWVIFEARWRRQLHQHGSSSAFGGWAAAPDLIVVHERSTRLVGVDLRDGATVWDAPFGTWPRAVVIVGDRCLGIAQNIPQLVCFDLSSGQRLWSADLPGFTGHIVSAGGVVLVGGWRGYTPLMAFDLRDGAPLWRSPGRVTTVAPMAVGAQVLLADPATGEIRLIDPRDGSQVNAWSLPEPVVSDDSRTVFATLEARRLLVASALGAQWKSILRHPAPACFQRPERDCRERPSSWVASSGCLRPTAWSRSSPTQARCVSGYTSTTGWWG</sequence>
<dbReference type="InterPro" id="IPR002372">
    <property type="entry name" value="PQQ_rpt_dom"/>
</dbReference>
<organism evidence="2 3">
    <name type="scientific">Micromonospora krabiensis</name>
    <dbReference type="NCBI Taxonomy" id="307121"/>
    <lineage>
        <taxon>Bacteria</taxon>
        <taxon>Bacillati</taxon>
        <taxon>Actinomycetota</taxon>
        <taxon>Actinomycetes</taxon>
        <taxon>Micromonosporales</taxon>
        <taxon>Micromonosporaceae</taxon>
        <taxon>Micromonospora</taxon>
    </lineage>
</organism>
<protein>
    <submittedName>
        <fullName evidence="2">PQQ-like domain-containing protein</fullName>
    </submittedName>
</protein>
<dbReference type="STRING" id="307121.GA0070620_0021"/>
<dbReference type="AlphaFoldDB" id="A0A1C3MW95"/>
<gene>
    <name evidence="2" type="ORF">GA0070620_0021</name>
</gene>
<dbReference type="Proteomes" id="UP000199393">
    <property type="component" value="Chromosome I"/>
</dbReference>
<proteinExistence type="predicted"/>
<evidence type="ECO:0000313" key="2">
    <source>
        <dbReference type="EMBL" id="SBV24600.1"/>
    </source>
</evidence>
<reference evidence="3" key="1">
    <citation type="submission" date="2016-06" db="EMBL/GenBank/DDBJ databases">
        <authorList>
            <person name="Varghese N."/>
        </authorList>
    </citation>
    <scope>NUCLEOTIDE SEQUENCE [LARGE SCALE GENOMIC DNA]</scope>
    <source>
        <strain evidence="3">DSM 45344</strain>
    </source>
</reference>
<evidence type="ECO:0000313" key="3">
    <source>
        <dbReference type="Proteomes" id="UP000199393"/>
    </source>
</evidence>
<feature type="domain" description="Pyrrolo-quinoline quinone repeat" evidence="1">
    <location>
        <begin position="56"/>
        <end position="203"/>
    </location>
</feature>
<dbReference type="EMBL" id="LT598496">
    <property type="protein sequence ID" value="SBV24600.1"/>
    <property type="molecule type" value="Genomic_DNA"/>
</dbReference>
<evidence type="ECO:0000259" key="1">
    <source>
        <dbReference type="Pfam" id="PF13360"/>
    </source>
</evidence>
<dbReference type="Pfam" id="PF13360">
    <property type="entry name" value="PQQ_2"/>
    <property type="match status" value="1"/>
</dbReference>
<dbReference type="SUPFAM" id="SSF50998">
    <property type="entry name" value="Quinoprotein alcohol dehydrogenase-like"/>
    <property type="match status" value="1"/>
</dbReference>
<name>A0A1C3MW95_9ACTN</name>
<dbReference type="Gene3D" id="2.130.10.10">
    <property type="entry name" value="YVTN repeat-like/Quinoprotein amine dehydrogenase"/>
    <property type="match status" value="1"/>
</dbReference>
<keyword evidence="3" id="KW-1185">Reference proteome</keyword>
<dbReference type="InterPro" id="IPR011047">
    <property type="entry name" value="Quinoprotein_ADH-like_sf"/>
</dbReference>